<dbReference type="Gene3D" id="3.40.462.20">
    <property type="match status" value="1"/>
</dbReference>
<proteinExistence type="predicted"/>
<dbReference type="AlphaFoldDB" id="A0A6J6UMV5"/>
<accession>A0A6J6UMV5</accession>
<dbReference type="GO" id="GO:0050660">
    <property type="term" value="F:flavin adenine dinucleotide binding"/>
    <property type="evidence" value="ECO:0007669"/>
    <property type="project" value="InterPro"/>
</dbReference>
<protein>
    <submittedName>
        <fullName evidence="2">Unannotated protein</fullName>
    </submittedName>
</protein>
<dbReference type="GO" id="GO:0016491">
    <property type="term" value="F:oxidoreductase activity"/>
    <property type="evidence" value="ECO:0007669"/>
    <property type="project" value="InterPro"/>
</dbReference>
<dbReference type="PANTHER" id="PTHR32448">
    <property type="entry name" value="OS08G0158400 PROTEIN"/>
    <property type="match status" value="1"/>
</dbReference>
<sequence length="222" mass="24726">MKPLGGHPYISAVPKSESAVHLTYLEALQDLNGIGPNQFFKNKSAYMKKAFPTDQVDAIYHWLNVTPAGANLSQALVQVDSYGGEINKRSSTATAVPQRSSIMKLQYQTYWNNDSVPGNRNAAPYLAQAETQLTWLNDLYRAVYAQYGGTPNPANDTTGTVGGCYYNYADSQLGTHAHGDADKALWLYFLDNLRNNPRNLVSVKKHWDPQNYFHHAQSIPVK</sequence>
<evidence type="ECO:0000313" key="2">
    <source>
        <dbReference type="EMBL" id="CAB4759797.1"/>
    </source>
</evidence>
<feature type="domain" description="Berberine/berberine-like" evidence="1">
    <location>
        <begin position="164"/>
        <end position="220"/>
    </location>
</feature>
<name>A0A6J6UMV5_9ZZZZ</name>
<organism evidence="2">
    <name type="scientific">freshwater metagenome</name>
    <dbReference type="NCBI Taxonomy" id="449393"/>
    <lineage>
        <taxon>unclassified sequences</taxon>
        <taxon>metagenomes</taxon>
        <taxon>ecological metagenomes</taxon>
    </lineage>
</organism>
<gene>
    <name evidence="2" type="ORF">UFOPK2809_01361</name>
</gene>
<evidence type="ECO:0000259" key="1">
    <source>
        <dbReference type="Pfam" id="PF08031"/>
    </source>
</evidence>
<dbReference type="Pfam" id="PF08031">
    <property type="entry name" value="BBE"/>
    <property type="match status" value="1"/>
</dbReference>
<dbReference type="InterPro" id="IPR012951">
    <property type="entry name" value="BBE"/>
</dbReference>
<dbReference type="EMBL" id="CAEZZA010000231">
    <property type="protein sequence ID" value="CAB4759797.1"/>
    <property type="molecule type" value="Genomic_DNA"/>
</dbReference>
<reference evidence="2" key="1">
    <citation type="submission" date="2020-05" db="EMBL/GenBank/DDBJ databases">
        <authorList>
            <person name="Chiriac C."/>
            <person name="Salcher M."/>
            <person name="Ghai R."/>
            <person name="Kavagutti S V."/>
        </authorList>
    </citation>
    <scope>NUCLEOTIDE SEQUENCE</scope>
</reference>